<dbReference type="PANTHER" id="PTHR10353">
    <property type="entry name" value="GLYCOSYL HYDROLASE"/>
    <property type="match status" value="1"/>
</dbReference>
<dbReference type="InterPro" id="IPR033132">
    <property type="entry name" value="GH_1_N_CS"/>
</dbReference>
<dbReference type="AlphaFoldDB" id="A0A2T4MDL5"/>
<evidence type="ECO:0000313" key="8">
    <source>
        <dbReference type="Proteomes" id="UP000646308"/>
    </source>
</evidence>
<dbReference type="EC" id="3.2.1.86" evidence="7"/>
<dbReference type="Proteomes" id="UP000646308">
    <property type="component" value="Unassembled WGS sequence"/>
</dbReference>
<dbReference type="GO" id="GO:0016052">
    <property type="term" value="P:carbohydrate catabolic process"/>
    <property type="evidence" value="ECO:0007669"/>
    <property type="project" value="TreeGrafter"/>
</dbReference>
<dbReference type="PANTHER" id="PTHR10353:SF85">
    <property type="entry name" value="ARYL-PHOSPHO-BETA-D-GLUCOSIDASE BGLA"/>
    <property type="match status" value="1"/>
</dbReference>
<dbReference type="PROSITE" id="PS00572">
    <property type="entry name" value="GLYCOSYL_HYDROL_F1_1"/>
    <property type="match status" value="1"/>
</dbReference>
<comment type="similarity">
    <text evidence="1 5">Belongs to the glycosyl hydrolase 1 family.</text>
</comment>
<evidence type="ECO:0000313" key="7">
    <source>
        <dbReference type="EMBL" id="NJI01756.1"/>
    </source>
</evidence>
<dbReference type="Pfam" id="PF00232">
    <property type="entry name" value="Glyco_hydro_1"/>
    <property type="match status" value="1"/>
</dbReference>
<dbReference type="InterPro" id="IPR017853">
    <property type="entry name" value="GH"/>
</dbReference>
<evidence type="ECO:0000256" key="1">
    <source>
        <dbReference type="ARBA" id="ARBA00010838"/>
    </source>
</evidence>
<dbReference type="Gene3D" id="3.20.20.80">
    <property type="entry name" value="Glycosidases"/>
    <property type="match status" value="1"/>
</dbReference>
<evidence type="ECO:0000256" key="6">
    <source>
        <dbReference type="RuleBase" id="RU004468"/>
    </source>
</evidence>
<evidence type="ECO:0000256" key="3">
    <source>
        <dbReference type="ARBA" id="ARBA00023295"/>
    </source>
</evidence>
<organism evidence="7 8">
    <name type="scientific">Staphylococcus agnetis</name>
    <dbReference type="NCBI Taxonomy" id="985762"/>
    <lineage>
        <taxon>Bacteria</taxon>
        <taxon>Bacillati</taxon>
        <taxon>Bacillota</taxon>
        <taxon>Bacilli</taxon>
        <taxon>Bacillales</taxon>
        <taxon>Staphylococcaceae</taxon>
        <taxon>Staphylococcus</taxon>
    </lineage>
</organism>
<dbReference type="GeneID" id="57692822"/>
<evidence type="ECO:0000256" key="4">
    <source>
        <dbReference type="PROSITE-ProRule" id="PRU10055"/>
    </source>
</evidence>
<protein>
    <submittedName>
        <fullName evidence="7">6-phospho-beta-glucosidase</fullName>
        <ecNumber evidence="7">3.2.1.86</ecNumber>
    </submittedName>
</protein>
<dbReference type="SUPFAM" id="SSF51445">
    <property type="entry name" value="(Trans)glycosidases"/>
    <property type="match status" value="1"/>
</dbReference>
<dbReference type="InterPro" id="IPR001360">
    <property type="entry name" value="Glyco_hydro_1"/>
</dbReference>
<reference evidence="7" key="1">
    <citation type="submission" date="2019-11" db="EMBL/GenBank/DDBJ databases">
        <title>Whole genome comparisons of Staphylococcus agnetis isolates from cattle and chickens.</title>
        <authorList>
            <person name="Rhoads D."/>
            <person name="Shwani A."/>
            <person name="Adkins P."/>
            <person name="Calcutt M."/>
            <person name="Middleton J."/>
        </authorList>
    </citation>
    <scope>NUCLEOTIDE SEQUENCE</scope>
    <source>
        <strain evidence="7">1387</strain>
    </source>
</reference>
<gene>
    <name evidence="7" type="ORF">GLV84_02605</name>
</gene>
<accession>A0A2T4MDL5</accession>
<dbReference type="PROSITE" id="PS00653">
    <property type="entry name" value="GLYCOSYL_HYDROL_F1_2"/>
    <property type="match status" value="1"/>
</dbReference>
<name>A0A2T4MDL5_9STAP</name>
<sequence>MSQLPNNFLWGGALAANQFEGGYDQEGKGLSVIDVMTAGSPHHPRQITQTIESHQYYPNHDAIDFYNRYPSDIALFADMHLKCLRTSIAWSRIFPKGDELTPNEEGLRFYDKVIDELLKHHIEPIITLSHFEMPLHLAHHYGGFRSRKVVDAFVRFAEVVFKRYRHKVKYWMTFNEINNQMDTSNPLFLWTNAGVLLNDDEDAEDVLYQVAHHQLIASALAVKVGKSINPNFKIGNMISHVPIYPYSCHPEDIMEAEISNRQRFFFPDVQVRGYYPHYAKKMFEQKHLHIGLRDGDETILAQGTVDFIGFSYYMSTTVKHRDDVHFNHNPVFGSLPSSIENPYLEKSDWAWAIDPIGLRYTLNTLYNRYQLPLFIVENGLGAVDTIDAHGEIQDDYRIHYLKQHIEAMIQAINEDGVDVIGYTPWGIIDSVSFTTGEMSKRYGLIHVDRDNHGNGTLKRTKKKSFYWYKKVIDSNGSILD</sequence>
<dbReference type="FunFam" id="3.20.20.80:FF:000004">
    <property type="entry name" value="Beta-glucosidase 6-phospho-beta-glucosidase"/>
    <property type="match status" value="1"/>
</dbReference>
<comment type="caution">
    <text evidence="7">The sequence shown here is derived from an EMBL/GenBank/DDBJ whole genome shotgun (WGS) entry which is preliminary data.</text>
</comment>
<dbReference type="EMBL" id="WMFL01000041">
    <property type="protein sequence ID" value="NJI01756.1"/>
    <property type="molecule type" value="Genomic_DNA"/>
</dbReference>
<dbReference type="NCBIfam" id="NF007154">
    <property type="entry name" value="PRK09589.1"/>
    <property type="match status" value="1"/>
</dbReference>
<keyword evidence="3 6" id="KW-0326">Glycosidase</keyword>
<dbReference type="GO" id="GO:0005829">
    <property type="term" value="C:cytosol"/>
    <property type="evidence" value="ECO:0007669"/>
    <property type="project" value="TreeGrafter"/>
</dbReference>
<dbReference type="GO" id="GO:0008706">
    <property type="term" value="F:6-phospho-beta-glucosidase activity"/>
    <property type="evidence" value="ECO:0007669"/>
    <property type="project" value="UniProtKB-EC"/>
</dbReference>
<evidence type="ECO:0000256" key="5">
    <source>
        <dbReference type="RuleBase" id="RU003690"/>
    </source>
</evidence>
<feature type="active site" description="Nucleophile" evidence="4">
    <location>
        <position position="377"/>
    </location>
</feature>
<keyword evidence="2 6" id="KW-0378">Hydrolase</keyword>
<dbReference type="RefSeq" id="WP_107368766.1">
    <property type="nucleotide sequence ID" value="NZ_CP045927.1"/>
</dbReference>
<proteinExistence type="inferred from homology"/>
<evidence type="ECO:0000256" key="2">
    <source>
        <dbReference type="ARBA" id="ARBA00022801"/>
    </source>
</evidence>
<dbReference type="PRINTS" id="PR00131">
    <property type="entry name" value="GLHYDRLASE1"/>
</dbReference>
<dbReference type="InterPro" id="IPR018120">
    <property type="entry name" value="Glyco_hydro_1_AS"/>
</dbReference>